<evidence type="ECO:0000313" key="2">
    <source>
        <dbReference type="Proteomes" id="UP000075920"/>
    </source>
</evidence>
<dbReference type="Proteomes" id="UP000075920">
    <property type="component" value="Unassembled WGS sequence"/>
</dbReference>
<reference evidence="2" key="1">
    <citation type="submission" date="2013-03" db="EMBL/GenBank/DDBJ databases">
        <title>The Genome Sequence of Anopheles minimus MINIMUS1.</title>
        <authorList>
            <consortium name="The Broad Institute Genomics Platform"/>
            <person name="Neafsey D.E."/>
            <person name="Walton C."/>
            <person name="Walker B."/>
            <person name="Young S.K."/>
            <person name="Zeng Q."/>
            <person name="Gargeya S."/>
            <person name="Fitzgerald M."/>
            <person name="Haas B."/>
            <person name="Abouelleil A."/>
            <person name="Allen A.W."/>
            <person name="Alvarado L."/>
            <person name="Arachchi H.M."/>
            <person name="Berlin A.M."/>
            <person name="Chapman S.B."/>
            <person name="Gainer-Dewar J."/>
            <person name="Goldberg J."/>
            <person name="Griggs A."/>
            <person name="Gujja S."/>
            <person name="Hansen M."/>
            <person name="Howarth C."/>
            <person name="Imamovic A."/>
            <person name="Ireland A."/>
            <person name="Larimer J."/>
            <person name="McCowan C."/>
            <person name="Murphy C."/>
            <person name="Pearson M."/>
            <person name="Poon T.W."/>
            <person name="Priest M."/>
            <person name="Roberts A."/>
            <person name="Saif S."/>
            <person name="Shea T."/>
            <person name="Sisk P."/>
            <person name="Sykes S."/>
            <person name="Wortman J."/>
            <person name="Nusbaum C."/>
            <person name="Birren B."/>
        </authorList>
    </citation>
    <scope>NUCLEOTIDE SEQUENCE [LARGE SCALE GENOMIC DNA]</scope>
    <source>
        <strain evidence="2">MINIMUS1</strain>
    </source>
</reference>
<proteinExistence type="predicted"/>
<sequence length="24" mass="2562">MQRRSNVRDVGCAATTLVFGPALV</sequence>
<accession>A0A182WMR4</accession>
<dbReference type="AlphaFoldDB" id="A0A182WMR4"/>
<organism evidence="1 2">
    <name type="scientific">Anopheles minimus</name>
    <dbReference type="NCBI Taxonomy" id="112268"/>
    <lineage>
        <taxon>Eukaryota</taxon>
        <taxon>Metazoa</taxon>
        <taxon>Ecdysozoa</taxon>
        <taxon>Arthropoda</taxon>
        <taxon>Hexapoda</taxon>
        <taxon>Insecta</taxon>
        <taxon>Pterygota</taxon>
        <taxon>Neoptera</taxon>
        <taxon>Endopterygota</taxon>
        <taxon>Diptera</taxon>
        <taxon>Nematocera</taxon>
        <taxon>Culicoidea</taxon>
        <taxon>Culicidae</taxon>
        <taxon>Anophelinae</taxon>
        <taxon>Anopheles</taxon>
    </lineage>
</organism>
<dbReference type="EnsemblMetazoa" id="AMIN014028-RA">
    <property type="protein sequence ID" value="AMIN014028-PA"/>
    <property type="gene ID" value="AMIN014028"/>
</dbReference>
<keyword evidence="2" id="KW-1185">Reference proteome</keyword>
<dbReference type="VEuPathDB" id="VectorBase:AMIN014028"/>
<protein>
    <submittedName>
        <fullName evidence="1">Uncharacterized protein</fullName>
    </submittedName>
</protein>
<reference evidence="1" key="2">
    <citation type="submission" date="2020-05" db="UniProtKB">
        <authorList>
            <consortium name="EnsemblMetazoa"/>
        </authorList>
    </citation>
    <scope>IDENTIFICATION</scope>
    <source>
        <strain evidence="1">MINIMUS1</strain>
    </source>
</reference>
<evidence type="ECO:0000313" key="1">
    <source>
        <dbReference type="EnsemblMetazoa" id="AMIN014028-PA"/>
    </source>
</evidence>
<name>A0A182WMR4_9DIPT</name>